<protein>
    <submittedName>
        <fullName evidence="3">Putative membrane protein</fullName>
    </submittedName>
</protein>
<sequence>MDLRLALYQWVGLHGLNAAQQARLEELAGLGAEPPALARRMRQGLAVLAAGLGGFGLILWLAANWGSLGRFGRFGLLEALLLLLGIAACSLGRRRAALAPALGLMVLLLQGGLFAYFGQTYQTGADPWQLFALWALLALPLALGLRSDVLWTPWALVAMTAVSLWAANRLGHAWHFAPGAWQVYLLSWGFSFALLLALAAPLRPWTGAGVWSWRLALSLAVFNLGFTGLLSLFSQQLSPIYLLALGLLGLGAWLLSRPHGFEVYGLSLLTLALNVLLVCGLGRLLLQDRHGDPVGEFFILTLVAAGLLALSVKWLLGLSRRHEAPLVQGVAQ</sequence>
<evidence type="ECO:0000313" key="4">
    <source>
        <dbReference type="Proteomes" id="UP000562027"/>
    </source>
</evidence>
<dbReference type="RefSeq" id="WP_184298530.1">
    <property type="nucleotide sequence ID" value="NZ_JACHLP010000003.1"/>
</dbReference>
<feature type="transmembrane region" description="Helical" evidence="1">
    <location>
        <begin position="96"/>
        <end position="116"/>
    </location>
</feature>
<feature type="transmembrane region" description="Helical" evidence="1">
    <location>
        <begin position="128"/>
        <end position="145"/>
    </location>
</feature>
<dbReference type="Proteomes" id="UP000562027">
    <property type="component" value="Unassembled WGS sequence"/>
</dbReference>
<feature type="transmembrane region" description="Helical" evidence="1">
    <location>
        <begin position="150"/>
        <end position="167"/>
    </location>
</feature>
<dbReference type="InterPro" id="IPR018677">
    <property type="entry name" value="DUF2157"/>
</dbReference>
<feature type="domain" description="DUF2157" evidence="2">
    <location>
        <begin position="9"/>
        <end position="151"/>
    </location>
</feature>
<comment type="caution">
    <text evidence="3">The sequence shown here is derived from an EMBL/GenBank/DDBJ whole genome shotgun (WGS) entry which is preliminary data.</text>
</comment>
<reference evidence="3 4" key="1">
    <citation type="submission" date="2020-08" db="EMBL/GenBank/DDBJ databases">
        <title>Functional genomics of gut bacteria from endangered species of beetles.</title>
        <authorList>
            <person name="Carlos-Shanley C."/>
        </authorList>
    </citation>
    <scope>NUCLEOTIDE SEQUENCE [LARGE SCALE GENOMIC DNA]</scope>
    <source>
        <strain evidence="3 4">S00239</strain>
    </source>
</reference>
<keyword evidence="1" id="KW-0812">Transmembrane</keyword>
<keyword evidence="1" id="KW-0472">Membrane</keyword>
<dbReference type="EMBL" id="JACHLP010000003">
    <property type="protein sequence ID" value="MBB4843355.1"/>
    <property type="molecule type" value="Genomic_DNA"/>
</dbReference>
<keyword evidence="4" id="KW-1185">Reference proteome</keyword>
<feature type="transmembrane region" description="Helical" evidence="1">
    <location>
        <begin position="297"/>
        <end position="316"/>
    </location>
</feature>
<evidence type="ECO:0000256" key="1">
    <source>
        <dbReference type="SAM" id="Phobius"/>
    </source>
</evidence>
<name>A0A840L9B9_9BURK</name>
<keyword evidence="1" id="KW-1133">Transmembrane helix</keyword>
<feature type="transmembrane region" description="Helical" evidence="1">
    <location>
        <begin position="179"/>
        <end position="199"/>
    </location>
</feature>
<evidence type="ECO:0000313" key="3">
    <source>
        <dbReference type="EMBL" id="MBB4843355.1"/>
    </source>
</evidence>
<gene>
    <name evidence="3" type="ORF">HNP55_001874</name>
</gene>
<organism evidence="3 4">
    <name type="scientific">Roseateles oligotrophus</name>
    <dbReference type="NCBI Taxonomy" id="1769250"/>
    <lineage>
        <taxon>Bacteria</taxon>
        <taxon>Pseudomonadati</taxon>
        <taxon>Pseudomonadota</taxon>
        <taxon>Betaproteobacteria</taxon>
        <taxon>Burkholderiales</taxon>
        <taxon>Sphaerotilaceae</taxon>
        <taxon>Roseateles</taxon>
    </lineage>
</organism>
<dbReference type="AlphaFoldDB" id="A0A840L9B9"/>
<feature type="transmembrane region" description="Helical" evidence="1">
    <location>
        <begin position="263"/>
        <end position="285"/>
    </location>
</feature>
<feature type="transmembrane region" description="Helical" evidence="1">
    <location>
        <begin position="45"/>
        <end position="65"/>
    </location>
</feature>
<feature type="transmembrane region" description="Helical" evidence="1">
    <location>
        <begin position="211"/>
        <end position="233"/>
    </location>
</feature>
<feature type="transmembrane region" description="Helical" evidence="1">
    <location>
        <begin position="71"/>
        <end position="89"/>
    </location>
</feature>
<proteinExistence type="predicted"/>
<dbReference type="Pfam" id="PF09925">
    <property type="entry name" value="DUF2157"/>
    <property type="match status" value="1"/>
</dbReference>
<feature type="transmembrane region" description="Helical" evidence="1">
    <location>
        <begin position="239"/>
        <end position="256"/>
    </location>
</feature>
<accession>A0A840L9B9</accession>
<evidence type="ECO:0000259" key="2">
    <source>
        <dbReference type="Pfam" id="PF09925"/>
    </source>
</evidence>